<keyword evidence="1" id="KW-1133">Transmembrane helix</keyword>
<evidence type="ECO:0000256" key="1">
    <source>
        <dbReference type="SAM" id="Phobius"/>
    </source>
</evidence>
<sequence>MDNLLKGLIAVTCIAILAAVGWYFTVQWIAYNQAAEARSNIRAAVTANLDAAVLPECSSAYLQGHG</sequence>
<accession>A0A0K2VMS4</accession>
<proteinExistence type="predicted"/>
<dbReference type="Proteomes" id="UP000182888">
    <property type="component" value="Unassembled WGS sequence"/>
</dbReference>
<gene>
    <name evidence="2" type="ORF">MPL1032_10269</name>
</gene>
<protein>
    <submittedName>
        <fullName evidence="2">Uncharacterized protein</fullName>
    </submittedName>
</protein>
<dbReference type="EMBL" id="CCND01000001">
    <property type="protein sequence ID" value="CDX49231.1"/>
    <property type="molecule type" value="Genomic_DNA"/>
</dbReference>
<evidence type="ECO:0000313" key="2">
    <source>
        <dbReference type="EMBL" id="CDX49231.1"/>
    </source>
</evidence>
<reference evidence="3" key="1">
    <citation type="submission" date="2014-08" db="EMBL/GenBank/DDBJ databases">
        <authorList>
            <person name="Edwards T."/>
        </authorList>
    </citation>
    <scope>NUCLEOTIDE SEQUENCE [LARGE SCALE GENOMIC DNA]</scope>
</reference>
<feature type="transmembrane region" description="Helical" evidence="1">
    <location>
        <begin position="7"/>
        <end position="31"/>
    </location>
</feature>
<keyword evidence="1" id="KW-0472">Membrane</keyword>
<keyword evidence="1" id="KW-0812">Transmembrane</keyword>
<evidence type="ECO:0000313" key="3">
    <source>
        <dbReference type="Proteomes" id="UP000182888"/>
    </source>
</evidence>
<organism evidence="2 3">
    <name type="scientific">Mesorhizobium plurifarium</name>
    <dbReference type="NCBI Taxonomy" id="69974"/>
    <lineage>
        <taxon>Bacteria</taxon>
        <taxon>Pseudomonadati</taxon>
        <taxon>Pseudomonadota</taxon>
        <taxon>Alphaproteobacteria</taxon>
        <taxon>Hyphomicrobiales</taxon>
        <taxon>Phyllobacteriaceae</taxon>
        <taxon>Mesorhizobium</taxon>
    </lineage>
</organism>
<dbReference type="AlphaFoldDB" id="A0A0K2VMS4"/>
<name>A0A0K2VMS4_MESPL</name>